<dbReference type="AlphaFoldDB" id="A0A7K6ADU9"/>
<keyword evidence="3" id="KW-1185">Reference proteome</keyword>
<dbReference type="PANTHER" id="PTHR10424:SF82">
    <property type="entry name" value="ENVELOPE GLYCOPROTEIN-RELATED"/>
    <property type="match status" value="1"/>
</dbReference>
<protein>
    <submittedName>
        <fullName evidence="2">ENV1 protein</fullName>
    </submittedName>
</protein>
<keyword evidence="1" id="KW-0472">Membrane</keyword>
<dbReference type="EMBL" id="VZRK01001132">
    <property type="protein sequence ID" value="NWU88021.1"/>
    <property type="molecule type" value="Genomic_DNA"/>
</dbReference>
<accession>A0A7K6ADU9</accession>
<feature type="non-terminal residue" evidence="2">
    <location>
        <position position="106"/>
    </location>
</feature>
<comment type="caution">
    <text evidence="2">The sequence shown here is derived from an EMBL/GenBank/DDBJ whole genome shotgun (WGS) entry which is preliminary data.</text>
</comment>
<evidence type="ECO:0000313" key="3">
    <source>
        <dbReference type="Proteomes" id="UP000550309"/>
    </source>
</evidence>
<dbReference type="OrthoDB" id="9633697at2759"/>
<dbReference type="Pfam" id="PF00429">
    <property type="entry name" value="TLV_coat"/>
    <property type="match status" value="1"/>
</dbReference>
<name>A0A7K6ADU9_ONYCO</name>
<gene>
    <name evidence="2" type="primary">Env1_1</name>
    <name evidence="2" type="ORF">ONYCOR_R15966</name>
</gene>
<proteinExistence type="predicted"/>
<keyword evidence="1" id="KW-1133">Transmembrane helix</keyword>
<reference evidence="2 3" key="1">
    <citation type="submission" date="2019-09" db="EMBL/GenBank/DDBJ databases">
        <title>Bird 10,000 Genomes (B10K) Project - Family phase.</title>
        <authorList>
            <person name="Zhang G."/>
        </authorList>
    </citation>
    <scope>NUCLEOTIDE SEQUENCE [LARGE SCALE GENOMIC DNA]</scope>
    <source>
        <strain evidence="2">B10K-DU-028-75</strain>
        <tissue evidence="2">Mixed tissue sample</tissue>
    </source>
</reference>
<sequence length="106" mass="12441">MTKLREGLEKWKKDREAQQSWYESMLNYSPWLTTLLSTIAGPLILLILFLTFGPFIFNKLIAIVKGLLETTHLMLLQKQYEQIRNERITPTLGQAKEALDRFNEQN</sequence>
<keyword evidence="1" id="KW-0812">Transmembrane</keyword>
<evidence type="ECO:0000256" key="1">
    <source>
        <dbReference type="SAM" id="Phobius"/>
    </source>
</evidence>
<dbReference type="PANTHER" id="PTHR10424">
    <property type="entry name" value="VIRAL ENVELOPE PROTEIN"/>
    <property type="match status" value="1"/>
</dbReference>
<feature type="non-terminal residue" evidence="2">
    <location>
        <position position="1"/>
    </location>
</feature>
<dbReference type="Proteomes" id="UP000550309">
    <property type="component" value="Unassembled WGS sequence"/>
</dbReference>
<organism evidence="2 3">
    <name type="scientific">Onychorhynchus coronatus</name>
    <name type="common">Royal flycatcher</name>
    <dbReference type="NCBI Taxonomy" id="360224"/>
    <lineage>
        <taxon>Eukaryota</taxon>
        <taxon>Metazoa</taxon>
        <taxon>Chordata</taxon>
        <taxon>Craniata</taxon>
        <taxon>Vertebrata</taxon>
        <taxon>Euteleostomi</taxon>
        <taxon>Archelosauria</taxon>
        <taxon>Archosauria</taxon>
        <taxon>Dinosauria</taxon>
        <taxon>Saurischia</taxon>
        <taxon>Theropoda</taxon>
        <taxon>Coelurosauria</taxon>
        <taxon>Aves</taxon>
        <taxon>Neognathae</taxon>
        <taxon>Neoaves</taxon>
        <taxon>Telluraves</taxon>
        <taxon>Australaves</taxon>
        <taxon>Passeriformes</taxon>
        <taxon>Tyrannidae</taxon>
        <taxon>Onychorhynchus</taxon>
    </lineage>
</organism>
<dbReference type="InterPro" id="IPR018154">
    <property type="entry name" value="TLV/ENV_coat_polyprotein"/>
</dbReference>
<evidence type="ECO:0000313" key="2">
    <source>
        <dbReference type="EMBL" id="NWU88021.1"/>
    </source>
</evidence>
<feature type="transmembrane region" description="Helical" evidence="1">
    <location>
        <begin position="31"/>
        <end position="57"/>
    </location>
</feature>